<evidence type="ECO:0000313" key="2">
    <source>
        <dbReference type="Proteomes" id="UP000053352"/>
    </source>
</evidence>
<comment type="caution">
    <text evidence="1">The sequence shown here is derived from an EMBL/GenBank/DDBJ whole genome shotgun (WGS) entry which is preliminary data.</text>
</comment>
<dbReference type="EMBL" id="LNTB01000001">
    <property type="protein sequence ID" value="KSW11887.1"/>
    <property type="molecule type" value="Genomic_DNA"/>
</dbReference>
<protein>
    <submittedName>
        <fullName evidence="1">Uncharacterized protein</fullName>
    </submittedName>
</protein>
<dbReference type="AlphaFoldDB" id="A0A0V8RV14"/>
<dbReference type="OrthoDB" id="15459at2157"/>
<reference evidence="1 2" key="1">
    <citation type="submission" date="2015-11" db="EMBL/GenBank/DDBJ databases">
        <title>Genome sequence of Pyrodictium occultum PL-19, a marine hyperthermophilic archaeon isolated from Volcano, Italy.</title>
        <authorList>
            <person name="Utturkar S."/>
            <person name="Huber H."/>
            <person name="Leptihn S."/>
            <person name="Brown S."/>
            <person name="Stetter K.O."/>
            <person name="Podar M."/>
        </authorList>
    </citation>
    <scope>NUCLEOTIDE SEQUENCE [LARGE SCALE GENOMIC DNA]</scope>
    <source>
        <strain evidence="1 2">PL-19</strain>
    </source>
</reference>
<organism evidence="1 2">
    <name type="scientific">Pyrodictium occultum</name>
    <dbReference type="NCBI Taxonomy" id="2309"/>
    <lineage>
        <taxon>Archaea</taxon>
        <taxon>Thermoproteota</taxon>
        <taxon>Thermoprotei</taxon>
        <taxon>Desulfurococcales</taxon>
        <taxon>Pyrodictiaceae</taxon>
        <taxon>Pyrodictium</taxon>
    </lineage>
</organism>
<proteinExistence type="predicted"/>
<sequence length="126" mass="14563">MREGRWYLGLPGKASPELDRRLETILGTLNKISEQLLYFEQNLFNGALEASLEKLASQLEEIWRMGVEPAYSYAEKARLLARYVKAYRVRAEEFHTLRGLSSVRDDVLSHISDIKAFINGLRAYLR</sequence>
<accession>A0A0V8RV14</accession>
<keyword evidence="2" id="KW-1185">Reference proteome</keyword>
<dbReference type="Proteomes" id="UP000053352">
    <property type="component" value="Unassembled WGS sequence"/>
</dbReference>
<name>A0A0V8RV14_PYROC</name>
<gene>
    <name evidence="1" type="ORF">CF15_03550</name>
</gene>
<evidence type="ECO:0000313" key="1">
    <source>
        <dbReference type="EMBL" id="KSW11887.1"/>
    </source>
</evidence>
<dbReference type="RefSeq" id="WP_058370565.1">
    <property type="nucleotide sequence ID" value="NZ_LNTB01000001.1"/>
</dbReference>